<feature type="transmembrane region" description="Helical" evidence="2">
    <location>
        <begin position="327"/>
        <end position="344"/>
    </location>
</feature>
<feature type="transmembrane region" description="Helical" evidence="2">
    <location>
        <begin position="220"/>
        <end position="248"/>
    </location>
</feature>
<keyword evidence="2" id="KW-1133">Transmembrane helix</keyword>
<dbReference type="InterPro" id="IPR046264">
    <property type="entry name" value="DUF6297"/>
</dbReference>
<feature type="transmembrane region" description="Helical" evidence="2">
    <location>
        <begin position="163"/>
        <end position="187"/>
    </location>
</feature>
<keyword evidence="2" id="KW-0472">Membrane</keyword>
<feature type="compositionally biased region" description="Low complexity" evidence="1">
    <location>
        <begin position="443"/>
        <end position="454"/>
    </location>
</feature>
<keyword evidence="4" id="KW-1185">Reference proteome</keyword>
<protein>
    <submittedName>
        <fullName evidence="3">DUF6297 family protein</fullName>
    </submittedName>
</protein>
<evidence type="ECO:0000256" key="1">
    <source>
        <dbReference type="SAM" id="MobiDB-lite"/>
    </source>
</evidence>
<dbReference type="Pfam" id="PF19814">
    <property type="entry name" value="DUF6297"/>
    <property type="match status" value="1"/>
</dbReference>
<organism evidence="3 4">
    <name type="scientific">Nonomuraea bangladeshensis</name>
    <dbReference type="NCBI Taxonomy" id="404385"/>
    <lineage>
        <taxon>Bacteria</taxon>
        <taxon>Bacillati</taxon>
        <taxon>Actinomycetota</taxon>
        <taxon>Actinomycetes</taxon>
        <taxon>Streptosporangiales</taxon>
        <taxon>Streptosporangiaceae</taxon>
        <taxon>Nonomuraea</taxon>
    </lineage>
</organism>
<proteinExistence type="predicted"/>
<dbReference type="Proteomes" id="UP001552427">
    <property type="component" value="Unassembled WGS sequence"/>
</dbReference>
<feature type="transmembrane region" description="Helical" evidence="2">
    <location>
        <begin position="137"/>
        <end position="157"/>
    </location>
</feature>
<gene>
    <name evidence="3" type="ORF">AB0K40_18650</name>
</gene>
<feature type="transmembrane region" description="Helical" evidence="2">
    <location>
        <begin position="350"/>
        <end position="369"/>
    </location>
</feature>
<dbReference type="RefSeq" id="WP_364451124.1">
    <property type="nucleotide sequence ID" value="NZ_JBFARM010000005.1"/>
</dbReference>
<feature type="transmembrane region" description="Helical" evidence="2">
    <location>
        <begin position="571"/>
        <end position="588"/>
    </location>
</feature>
<evidence type="ECO:0000256" key="2">
    <source>
        <dbReference type="SAM" id="Phobius"/>
    </source>
</evidence>
<sequence>MSGDGVSAGGGVSVGGGVGQGQGQGQGGVRAVRGFLRARSRTRSTSLDRYVTLFCLLMFAAVAGQPVSELLTDLAGAAGTVEPARLGAGVALLALGLAGFLAVARAAGPVMMTAPDASWLLLSPLDRRQVLGRTGRALLMVAVAAGLVLGLGLVAVLGAPDQLAWRVLGALVLGVSASLGAMALAVLARASQSWQVWLVVAMVALLVVAVVAVSGQARTVLAIASGAPLTAVAVAASLAAAGSALLAWQAWRAFGRIPAREIAAASTRGGHVADAATGVDPSALTWIAEDNHWRGRRLRSRRWPALPAAFATAWQDWRRLARRPGRLAFTLATAGLPALLAQAGGAPGMLGAVVLAGGLAVAASAATGARRDAANPALARLLGIGHRSTLAARAALPALLAALWTSAALAGLALTAAPPSPAPAVAQATSSAAPVAGIPAHQANAAGPEASAAGAGTGVPEHGPSAAVPGAGAPGHGPGTGAREASVAGGGEGVAVVVLFGVLAAPGLAAGALRVVRRRPVDHSLPVIDTGAGPVPLGPVLWAVTGIDLALVGCLPALLALSTAPPQPGPYLVAQAVTGAAALAGYVLRAGRAT</sequence>
<dbReference type="EMBL" id="JBFARM010000005">
    <property type="protein sequence ID" value="MEV4287532.1"/>
    <property type="molecule type" value="Genomic_DNA"/>
</dbReference>
<comment type="caution">
    <text evidence="3">The sequence shown here is derived from an EMBL/GenBank/DDBJ whole genome shotgun (WGS) entry which is preliminary data.</text>
</comment>
<accession>A0ABV3H4W1</accession>
<evidence type="ECO:0000313" key="3">
    <source>
        <dbReference type="EMBL" id="MEV4287532.1"/>
    </source>
</evidence>
<feature type="transmembrane region" description="Helical" evidence="2">
    <location>
        <begin position="84"/>
        <end position="104"/>
    </location>
</feature>
<feature type="transmembrane region" description="Helical" evidence="2">
    <location>
        <begin position="47"/>
        <end position="64"/>
    </location>
</feature>
<feature type="transmembrane region" description="Helical" evidence="2">
    <location>
        <begin position="390"/>
        <end position="414"/>
    </location>
</feature>
<reference evidence="3 4" key="1">
    <citation type="submission" date="2024-06" db="EMBL/GenBank/DDBJ databases">
        <title>The Natural Products Discovery Center: Release of the First 8490 Sequenced Strains for Exploring Actinobacteria Biosynthetic Diversity.</title>
        <authorList>
            <person name="Kalkreuter E."/>
            <person name="Kautsar S.A."/>
            <person name="Yang D."/>
            <person name="Bader C.D."/>
            <person name="Teijaro C.N."/>
            <person name="Fluegel L."/>
            <person name="Davis C.M."/>
            <person name="Simpson J.R."/>
            <person name="Lauterbach L."/>
            <person name="Steele A.D."/>
            <person name="Gui C."/>
            <person name="Meng S."/>
            <person name="Li G."/>
            <person name="Viehrig K."/>
            <person name="Ye F."/>
            <person name="Su P."/>
            <person name="Kiefer A.F."/>
            <person name="Nichols A."/>
            <person name="Cepeda A.J."/>
            <person name="Yan W."/>
            <person name="Fan B."/>
            <person name="Jiang Y."/>
            <person name="Adhikari A."/>
            <person name="Zheng C.-J."/>
            <person name="Schuster L."/>
            <person name="Cowan T.M."/>
            <person name="Smanski M.J."/>
            <person name="Chevrette M.G."/>
            <person name="De Carvalho L.P.S."/>
            <person name="Shen B."/>
        </authorList>
    </citation>
    <scope>NUCLEOTIDE SEQUENCE [LARGE SCALE GENOMIC DNA]</scope>
    <source>
        <strain evidence="3 4">NPDC049574</strain>
    </source>
</reference>
<feature type="transmembrane region" description="Helical" evidence="2">
    <location>
        <begin position="194"/>
        <end position="214"/>
    </location>
</feature>
<feature type="region of interest" description="Disordered" evidence="1">
    <location>
        <begin position="443"/>
        <end position="485"/>
    </location>
</feature>
<feature type="transmembrane region" description="Helical" evidence="2">
    <location>
        <begin position="537"/>
        <end position="559"/>
    </location>
</feature>
<evidence type="ECO:0000313" key="4">
    <source>
        <dbReference type="Proteomes" id="UP001552427"/>
    </source>
</evidence>
<feature type="transmembrane region" description="Helical" evidence="2">
    <location>
        <begin position="494"/>
        <end position="516"/>
    </location>
</feature>
<name>A0ABV3H4W1_9ACTN</name>
<keyword evidence="2" id="KW-0812">Transmembrane</keyword>